<evidence type="ECO:0000313" key="3">
    <source>
        <dbReference type="Proteomes" id="UP001162030"/>
    </source>
</evidence>
<dbReference type="InterPro" id="IPR036709">
    <property type="entry name" value="Autotransporte_beta_dom_sf"/>
</dbReference>
<accession>A0ABM9HY63</accession>
<dbReference type="SMART" id="SM00869">
    <property type="entry name" value="Autotransporter"/>
    <property type="match status" value="1"/>
</dbReference>
<organism evidence="2 3">
    <name type="scientific">Methylocaldum szegediense</name>
    <dbReference type="NCBI Taxonomy" id="73780"/>
    <lineage>
        <taxon>Bacteria</taxon>
        <taxon>Pseudomonadati</taxon>
        <taxon>Pseudomonadota</taxon>
        <taxon>Gammaproteobacteria</taxon>
        <taxon>Methylococcales</taxon>
        <taxon>Methylococcaceae</taxon>
        <taxon>Methylocaldum</taxon>
    </lineage>
</organism>
<dbReference type="Pfam" id="PF17963">
    <property type="entry name" value="Big_9"/>
    <property type="match status" value="2"/>
</dbReference>
<sequence length="756" mass="80442">MFHVLLRASGVRRFCGITVALRLALWQTTTHADFVPFADQIAVNFYSLQLRGISFESEGQFAEVYVAEGTMDPASFGHIRITDLSTQSILFEQTYGDLGGVCCSPQIRGSFAQQLVLPYATPLQIDMNGQEFSGMSILYGDTVVASGRSVDNVFPSFSTSLTINTNIPPTAVDDRVAVMREQAAVVGVLDNDSGVQLQLAGVSAPAHGTAVASGGSVIYTPDAGYVGTDSFVYTVTNPAGSANATVTITVNPLPPSASSHRTSTTTGQPVTITVVESNPDQVVVSSVSQPANGTATVSGTARIVYTPRAGFVGEDRFTYTVVNSSGENTGTVTVVVGATLNTAGDLVRQESLAGTIQTIISTASASEALRERILGLTELLNRPGGLERVAEALHSISPEEAAAQALGGGRISQIQVGNVNQRLVELRAGSSGFSVNGLTLNLGGQTLPGNLLAAMLPFGSSGGASGDEDSGFSRLGVFVNGQFESGSRNTTRLQRGFDSKVYGFTTGVDYWFTRQFLMGVSTGYGHTESKTVRNGGDLEIDGMTFSLFGSYQLTDRGYVDLVVNGTYNQYSSTRNIAYVDAFGPVRMSAKSNTEGWQQRYSINSGYDFPLGAWTLGLRGRMEYGRTTIDGYTERGADPLNLVIDAQTVDSVTTALGGIVSYTAGTAVGVFVSQLGVEWEHEFEKDGRLIGARFAADAGRHRFTVRTDNPDRDYVNLRTSVSAVLPHGGSAFVQYETLVDNRFETRHTVNAGVRMEF</sequence>
<protein>
    <recommendedName>
        <fullName evidence="1">Autotransporter domain-containing protein</fullName>
    </recommendedName>
</protein>
<dbReference type="EMBL" id="OX458333">
    <property type="protein sequence ID" value="CAI8764188.1"/>
    <property type="molecule type" value="Genomic_DNA"/>
</dbReference>
<name>A0ABM9HY63_9GAMM</name>
<evidence type="ECO:0000313" key="2">
    <source>
        <dbReference type="EMBL" id="CAI8764188.1"/>
    </source>
</evidence>
<dbReference type="PROSITE" id="PS51208">
    <property type="entry name" value="AUTOTRANSPORTER"/>
    <property type="match status" value="1"/>
</dbReference>
<evidence type="ECO:0000259" key="1">
    <source>
        <dbReference type="PROSITE" id="PS51208"/>
    </source>
</evidence>
<gene>
    <name evidence="2" type="ORF">MSZNOR_0902</name>
</gene>
<dbReference type="Proteomes" id="UP001162030">
    <property type="component" value="Chromosome"/>
</dbReference>
<dbReference type="Pfam" id="PF03797">
    <property type="entry name" value="Autotransporter"/>
    <property type="match status" value="1"/>
</dbReference>
<feature type="domain" description="Autotransporter" evidence="1">
    <location>
        <begin position="470"/>
        <end position="756"/>
    </location>
</feature>
<dbReference type="SUPFAM" id="SSF103515">
    <property type="entry name" value="Autotransporter"/>
    <property type="match status" value="1"/>
</dbReference>
<dbReference type="Gene3D" id="2.60.40.3440">
    <property type="match status" value="2"/>
</dbReference>
<dbReference type="Gene3D" id="2.40.128.130">
    <property type="entry name" value="Autotransporter beta-domain"/>
    <property type="match status" value="1"/>
</dbReference>
<dbReference type="InterPro" id="IPR005546">
    <property type="entry name" value="Autotransporte_beta"/>
</dbReference>
<proteinExistence type="predicted"/>
<reference evidence="2 3" key="1">
    <citation type="submission" date="2023-03" db="EMBL/GenBank/DDBJ databases">
        <authorList>
            <person name="Pearce D."/>
        </authorList>
    </citation>
    <scope>NUCLEOTIDE SEQUENCE [LARGE SCALE GENOMIC DNA]</scope>
    <source>
        <strain evidence="2">Msz</strain>
    </source>
</reference>
<keyword evidence="3" id="KW-1185">Reference proteome</keyword>